<name>A0ACD3Y5F5_9GAMM</name>
<gene>
    <name evidence="1" type="ORF">MNY70_12095</name>
</gene>
<accession>A0ACD3Y5F5</accession>
<evidence type="ECO:0000313" key="1">
    <source>
        <dbReference type="EMBL" id="UNH38215.1"/>
    </source>
</evidence>
<keyword evidence="2" id="KW-1185">Reference proteome</keyword>
<reference evidence="1" key="1">
    <citation type="submission" date="2022-03" db="EMBL/GenBank/DDBJ databases">
        <title>ESBL-producing Moellerella wisconsensis and Escherichia marmotae isolated from wild game meat.</title>
        <authorList>
            <person name="Biggel M."/>
        </authorList>
    </citation>
    <scope>NUCLEOTIDE SEQUENCE</scope>
    <source>
        <strain evidence="1">W1</strain>
    </source>
</reference>
<sequence length="422" mass="49025">MFKVLSQLITYLLCIIIVIFSIIYDNSNYILISTFICILFCLLISKLSPANPLIWYVFFINLYHLSIIYLHYKNIRFVNNPDDIILANFIATIGFLSSNFLFLNKKEIFNSSVTIKLKKRTIILYYYFSLLLTLIIPLSFINSNSVTKSEFDNNLGSFYGFLNLTILLYLIYKKKIGSTYPKLFIIFNFSYLILSTLILGERNIIISFMVIIIISGYSIWSFSRKKIAILFVTILLAIPILGEYKNLFTRTTFDSSSSQIPMLEKLADGEFRSAGYNLDKIFDFTPPLKYGTSLLNDIGRALVPGFIYKFDNSISWYNNEYNPEIVAQGRGYGFSLAAEGYINFSWAGIFLWFFIMGVFINYLYYSSMKSTNFLIIYILMIPFLIYALRGDFSSIFSPLIKQILLPLFIIYLTDKYTFKKKR</sequence>
<protein>
    <submittedName>
        <fullName evidence="1">Oligosaccharide repeat unit polymerase</fullName>
    </submittedName>
</protein>
<proteinExistence type="predicted"/>
<dbReference type="Proteomes" id="UP000829420">
    <property type="component" value="Chromosome"/>
</dbReference>
<dbReference type="EMBL" id="CP093255">
    <property type="protein sequence ID" value="UNH38215.1"/>
    <property type="molecule type" value="Genomic_DNA"/>
</dbReference>
<organism evidence="1 2">
    <name type="scientific">Moellerella wisconsensis</name>
    <dbReference type="NCBI Taxonomy" id="158849"/>
    <lineage>
        <taxon>Bacteria</taxon>
        <taxon>Pseudomonadati</taxon>
        <taxon>Pseudomonadota</taxon>
        <taxon>Gammaproteobacteria</taxon>
        <taxon>Enterobacterales</taxon>
        <taxon>Morganellaceae</taxon>
        <taxon>Moellerella</taxon>
    </lineage>
</organism>
<evidence type="ECO:0000313" key="2">
    <source>
        <dbReference type="Proteomes" id="UP000829420"/>
    </source>
</evidence>